<feature type="disulfide bond" evidence="6">
    <location>
        <begin position="132"/>
        <end position="228"/>
    </location>
</feature>
<evidence type="ECO:0000256" key="2">
    <source>
        <dbReference type="ARBA" id="ARBA00023157"/>
    </source>
</evidence>
<dbReference type="GO" id="GO:0005615">
    <property type="term" value="C:extracellular space"/>
    <property type="evidence" value="ECO:0007669"/>
    <property type="project" value="InterPro"/>
</dbReference>
<dbReference type="GO" id="GO:0005769">
    <property type="term" value="C:early endosome"/>
    <property type="evidence" value="ECO:0007669"/>
    <property type="project" value="TreeGrafter"/>
</dbReference>
<feature type="disulfide bond" evidence="6">
    <location>
        <begin position="271"/>
        <end position="284"/>
    </location>
</feature>
<dbReference type="Pfam" id="PF00405">
    <property type="entry name" value="Transferrin"/>
    <property type="match status" value="3"/>
</dbReference>
<evidence type="ECO:0000256" key="1">
    <source>
        <dbReference type="ARBA" id="ARBA00022737"/>
    </source>
</evidence>
<proteinExistence type="evidence at transcript level"/>
<keyword evidence="3 5" id="KW-0408">Iron</keyword>
<feature type="disulfide bond" evidence="6">
    <location>
        <begin position="374"/>
        <end position="408"/>
    </location>
</feature>
<feature type="disulfide bond" evidence="6">
    <location>
        <begin position="35"/>
        <end position="51"/>
    </location>
</feature>
<comment type="similarity">
    <text evidence="3">Belongs to the transferrin family.</text>
</comment>
<organism evidence="9">
    <name type="scientific">Riptortus pedestris</name>
    <name type="common">Bean bug</name>
    <dbReference type="NCBI Taxonomy" id="329032"/>
    <lineage>
        <taxon>Eukaryota</taxon>
        <taxon>Metazoa</taxon>
        <taxon>Ecdysozoa</taxon>
        <taxon>Arthropoda</taxon>
        <taxon>Hexapoda</taxon>
        <taxon>Insecta</taxon>
        <taxon>Pterygota</taxon>
        <taxon>Neoptera</taxon>
        <taxon>Paraneoptera</taxon>
        <taxon>Hemiptera</taxon>
        <taxon>Heteroptera</taxon>
        <taxon>Panheteroptera</taxon>
        <taxon>Pentatomomorpha</taxon>
        <taxon>Coreoidea</taxon>
        <taxon>Alydidae</taxon>
        <taxon>Riptortus</taxon>
    </lineage>
</organism>
<feature type="disulfide bond" evidence="6">
    <location>
        <begin position="384"/>
        <end position="402"/>
    </location>
</feature>
<dbReference type="InterPro" id="IPR018195">
    <property type="entry name" value="Transferrin_Fe_BS"/>
</dbReference>
<dbReference type="GO" id="GO:0055037">
    <property type="term" value="C:recycling endosome"/>
    <property type="evidence" value="ECO:0007669"/>
    <property type="project" value="TreeGrafter"/>
</dbReference>
<evidence type="ECO:0000256" key="5">
    <source>
        <dbReference type="PIRSR" id="PIRSR002549-3"/>
    </source>
</evidence>
<dbReference type="SUPFAM" id="SSF53850">
    <property type="entry name" value="Periplasmic binding protein-like II"/>
    <property type="match status" value="2"/>
</dbReference>
<keyword evidence="3 5" id="KW-0479">Metal-binding</keyword>
<accession>R4WJB4</accession>
<evidence type="ECO:0000256" key="7">
    <source>
        <dbReference type="SAM" id="SignalP"/>
    </source>
</evidence>
<dbReference type="GO" id="GO:0005886">
    <property type="term" value="C:plasma membrane"/>
    <property type="evidence" value="ECO:0007669"/>
    <property type="project" value="TreeGrafter"/>
</dbReference>
<feature type="binding site" evidence="5">
    <location>
        <position position="222"/>
    </location>
    <ligand>
        <name>Fe(3+)</name>
        <dbReference type="ChEBI" id="CHEBI:29034"/>
        <label>1</label>
    </ligand>
</feature>
<feature type="chain" id="PRO_5004372494" description="Transferrin" evidence="7">
    <location>
        <begin position="18"/>
        <end position="650"/>
    </location>
</feature>
<comment type="function">
    <text evidence="3">Transferrins are iron binding transport proteins which bind Fe(3+) ion in association with the binding of an anion, usually bicarbonate.</text>
</comment>
<feature type="signal peptide" evidence="7">
    <location>
        <begin position="1"/>
        <end position="17"/>
    </location>
</feature>
<dbReference type="PROSITE" id="PS00206">
    <property type="entry name" value="TRANSFERRIN_LIKE_2"/>
    <property type="match status" value="1"/>
</dbReference>
<dbReference type="Gene3D" id="3.40.190.10">
    <property type="entry name" value="Periplasmic binding protein-like II"/>
    <property type="match status" value="4"/>
</dbReference>
<keyword evidence="3" id="KW-0410">Iron transport</keyword>
<feature type="disulfide bond" evidence="6">
    <location>
        <begin position="181"/>
        <end position="207"/>
    </location>
</feature>
<dbReference type="PROSITE" id="PS51408">
    <property type="entry name" value="TRANSFERRIN_LIKE_4"/>
    <property type="match status" value="2"/>
</dbReference>
<dbReference type="EMBL" id="AK417595">
    <property type="protein sequence ID" value="BAN20810.1"/>
    <property type="molecule type" value="mRNA"/>
</dbReference>
<evidence type="ECO:0000256" key="3">
    <source>
        <dbReference type="PIRNR" id="PIRNR002549"/>
    </source>
</evidence>
<feature type="domain" description="Transferrin-like" evidence="8">
    <location>
        <begin position="371"/>
        <end position="641"/>
    </location>
</feature>
<evidence type="ECO:0000256" key="4">
    <source>
        <dbReference type="PIRSR" id="PIRSR002549-2"/>
    </source>
</evidence>
<dbReference type="PANTHER" id="PTHR11485">
    <property type="entry name" value="TRANSFERRIN"/>
    <property type="match status" value="1"/>
</dbReference>
<dbReference type="PANTHER" id="PTHR11485:SF57">
    <property type="entry name" value="TRANSFERRIN"/>
    <property type="match status" value="1"/>
</dbReference>
<dbReference type="GO" id="GO:0006826">
    <property type="term" value="P:iron ion transport"/>
    <property type="evidence" value="ECO:0007669"/>
    <property type="project" value="UniProtKB-KW"/>
</dbReference>
<feature type="binding site" evidence="4">
    <location>
        <position position="138"/>
    </location>
    <ligand>
        <name>hydrogencarbonate</name>
        <dbReference type="ChEBI" id="CHEBI:17544"/>
        <label>1</label>
    </ligand>
</feature>
<reference evidence="9" key="1">
    <citation type="journal article" date="2013" name="PLoS ONE">
        <title>Gene expression in gut symbiotic organ of stinkbug affected by extracellular bacterial symbiont.</title>
        <authorList>
            <person name="Futahashi R."/>
            <person name="Tanaka K."/>
            <person name="Tanahashi M."/>
            <person name="Nikoh N."/>
            <person name="Kikuchi Y."/>
            <person name="Lee B.L."/>
            <person name="Fukatsu T."/>
        </authorList>
    </citation>
    <scope>NUCLEOTIDE SEQUENCE</scope>
    <source>
        <tissue evidence="9">Midgut</tissue>
    </source>
</reference>
<keyword evidence="2 6" id="KW-1015">Disulfide bond</keyword>
<keyword evidence="7" id="KW-0732">Signal</keyword>
<evidence type="ECO:0000313" key="9">
    <source>
        <dbReference type="EMBL" id="BAN20810.1"/>
    </source>
</evidence>
<feature type="binding site" evidence="4">
    <location>
        <position position="141"/>
    </location>
    <ligand>
        <name>hydrogencarbonate</name>
        <dbReference type="ChEBI" id="CHEBI:17544"/>
        <label>1</label>
    </ligand>
</feature>
<keyword evidence="1" id="KW-0677">Repeat</keyword>
<feature type="disulfide bond" evidence="6">
    <location>
        <begin position="204"/>
        <end position="213"/>
    </location>
</feature>
<dbReference type="GO" id="GO:0046872">
    <property type="term" value="F:metal ion binding"/>
    <property type="evidence" value="ECO:0007669"/>
    <property type="project" value="UniProtKB-KW"/>
</dbReference>
<dbReference type="CDD" id="cd13529">
    <property type="entry name" value="PBP2_transferrin"/>
    <property type="match status" value="2"/>
</dbReference>
<dbReference type="PRINTS" id="PR00422">
    <property type="entry name" value="TRANSFERRIN"/>
</dbReference>
<keyword evidence="3" id="KW-0813">Transport</keyword>
<feature type="binding site" evidence="4">
    <location>
        <position position="134"/>
    </location>
    <ligand>
        <name>hydrogencarbonate</name>
        <dbReference type="ChEBI" id="CHEBI:17544"/>
        <label>1</label>
    </ligand>
</feature>
<keyword evidence="3" id="KW-0406">Ion transport</keyword>
<feature type="domain" description="Transferrin-like" evidence="8">
    <location>
        <begin position="23"/>
        <end position="364"/>
    </location>
</feature>
<dbReference type="SMART" id="SM00094">
    <property type="entry name" value="TR_FER"/>
    <property type="match status" value="2"/>
</dbReference>
<dbReference type="PIRSF" id="PIRSF002549">
    <property type="entry name" value="Transferrin"/>
    <property type="match status" value="1"/>
</dbReference>
<dbReference type="AlphaFoldDB" id="R4WJB4"/>
<dbReference type="InterPro" id="IPR001156">
    <property type="entry name" value="Transferrin-like_dom"/>
</dbReference>
<evidence type="ECO:0000256" key="6">
    <source>
        <dbReference type="PIRSR" id="PIRSR002549-4"/>
    </source>
</evidence>
<protein>
    <recommendedName>
        <fullName evidence="3">Transferrin</fullName>
    </recommendedName>
</protein>
<dbReference type="InterPro" id="IPR016357">
    <property type="entry name" value="Transferrin"/>
</dbReference>
<evidence type="ECO:0000259" key="8">
    <source>
        <dbReference type="PROSITE" id="PS51408"/>
    </source>
</evidence>
<feature type="binding site" evidence="5">
    <location>
        <position position="108"/>
    </location>
    <ligand>
        <name>Fe(3+)</name>
        <dbReference type="ChEBI" id="CHEBI:29034"/>
        <label>1</label>
    </ligand>
</feature>
<name>R4WJB4_RIPPE</name>
<sequence length="650" mass="72563">MLVIGLLVLALGALASAHKHPIHIICVPETAVDACYKMVEQAQSVGVQMKCLPARDRVDCVYKVKDHEADFEVLEPEDMYLGLQLSDESFTIFEEIRTKEEPKAEFRYEGVAVIPKDLKINSIKELRGLKSCHTGVGRNVGYKIPITKLTKMGILDPLNDTTLSPRENELKALSTFFSKGCLVGTWSPHPETNARLKKTYSNLCELCEHPETCDYPDKNSGYEGALRCLAKAGGEVAWTKVIYVKKFFGMPYGSQPAHESEYNPEGYSYLCPDGTRKPVTGPPCIWAARPWPGFMASTHIDDQDIKDLRDEIAKLNDLGETTHADWIAKVLTLNNKTLPVANTPHSPLKYLEKAKYKDVIERDVLDPRRHVRICVISDIELEKCELLKDAAYSRDIRPSLSCVRSHNCFEAISKKEAEVVVLEPHEAVLAERINLKPLLNEQYDDHRDEVAIATVKKGSSITSVQDFKGKKACVMPSNNAGLYAVVKYLLKNNVITKTLCPLDKTLTDFFSNIIQSDDPIKCIDEGNGDIAFVPASVLQHYAERSADFVCFHAGKPDSDNKDCDYVTMPPRMVMASKDLSDVQKDEVRQSLLSAANLYGSHPDLFRLFGDFNGKPNVLFSNGATGLIATPDHLPSYEEYKKMIAEFTCST</sequence>